<dbReference type="SMART" id="SM00387">
    <property type="entry name" value="HATPase_c"/>
    <property type="match status" value="1"/>
</dbReference>
<accession>A0A7X0RRU0</accession>
<keyword evidence="4" id="KW-1003">Cell membrane</keyword>
<dbReference type="InterPro" id="IPR050398">
    <property type="entry name" value="HssS/ArlS-like"/>
</dbReference>
<dbReference type="GO" id="GO:0000155">
    <property type="term" value="F:phosphorelay sensor kinase activity"/>
    <property type="evidence" value="ECO:0007669"/>
    <property type="project" value="InterPro"/>
</dbReference>
<protein>
    <recommendedName>
        <fullName evidence="3">histidine kinase</fullName>
        <ecNumber evidence="3">2.7.13.3</ecNumber>
    </recommendedName>
</protein>
<organism evidence="17 18">
    <name type="scientific">Cohnella nanjingensis</name>
    <dbReference type="NCBI Taxonomy" id="1387779"/>
    <lineage>
        <taxon>Bacteria</taxon>
        <taxon>Bacillati</taxon>
        <taxon>Bacillota</taxon>
        <taxon>Bacilli</taxon>
        <taxon>Bacillales</taxon>
        <taxon>Paenibacillaceae</taxon>
        <taxon>Cohnella</taxon>
    </lineage>
</organism>
<dbReference type="SMART" id="SM00304">
    <property type="entry name" value="HAMP"/>
    <property type="match status" value="1"/>
</dbReference>
<keyword evidence="8" id="KW-0547">Nucleotide-binding</keyword>
<dbReference type="PANTHER" id="PTHR45528:SF1">
    <property type="entry name" value="SENSOR HISTIDINE KINASE CPXA"/>
    <property type="match status" value="1"/>
</dbReference>
<evidence type="ECO:0000259" key="15">
    <source>
        <dbReference type="PROSITE" id="PS50109"/>
    </source>
</evidence>
<dbReference type="CDD" id="cd00082">
    <property type="entry name" value="HisKA"/>
    <property type="match status" value="1"/>
</dbReference>
<evidence type="ECO:0000256" key="6">
    <source>
        <dbReference type="ARBA" id="ARBA00022679"/>
    </source>
</evidence>
<comment type="catalytic activity">
    <reaction evidence="1">
        <text>ATP + protein L-histidine = ADP + protein N-phospho-L-histidine.</text>
        <dbReference type="EC" id="2.7.13.3"/>
    </reaction>
</comment>
<dbReference type="SUPFAM" id="SSF158472">
    <property type="entry name" value="HAMP domain-like"/>
    <property type="match status" value="1"/>
</dbReference>
<keyword evidence="5" id="KW-0597">Phosphoprotein</keyword>
<dbReference type="CDD" id="cd06225">
    <property type="entry name" value="HAMP"/>
    <property type="match status" value="1"/>
</dbReference>
<keyword evidence="6" id="KW-0808">Transferase</keyword>
<feature type="domain" description="HAMP" evidence="16">
    <location>
        <begin position="70"/>
        <end position="122"/>
    </location>
</feature>
<dbReference type="Gene3D" id="3.30.565.10">
    <property type="entry name" value="Histidine kinase-like ATPase, C-terminal domain"/>
    <property type="match status" value="1"/>
</dbReference>
<evidence type="ECO:0000256" key="2">
    <source>
        <dbReference type="ARBA" id="ARBA00004651"/>
    </source>
</evidence>
<evidence type="ECO:0000256" key="9">
    <source>
        <dbReference type="ARBA" id="ARBA00022777"/>
    </source>
</evidence>
<dbReference type="FunFam" id="3.30.565.10:FF:000006">
    <property type="entry name" value="Sensor histidine kinase WalK"/>
    <property type="match status" value="1"/>
</dbReference>
<keyword evidence="10" id="KW-0067">ATP-binding</keyword>
<evidence type="ECO:0000256" key="14">
    <source>
        <dbReference type="SAM" id="Phobius"/>
    </source>
</evidence>
<dbReference type="EMBL" id="JACJVP010000027">
    <property type="protein sequence ID" value="MBB6672482.1"/>
    <property type="molecule type" value="Genomic_DNA"/>
</dbReference>
<dbReference type="PROSITE" id="PS50109">
    <property type="entry name" value="HIS_KIN"/>
    <property type="match status" value="1"/>
</dbReference>
<dbReference type="SUPFAM" id="SSF55874">
    <property type="entry name" value="ATPase domain of HSP90 chaperone/DNA topoisomerase II/histidine kinase"/>
    <property type="match status" value="1"/>
</dbReference>
<keyword evidence="7 14" id="KW-0812">Transmembrane</keyword>
<keyword evidence="11 14" id="KW-1133">Transmembrane helix</keyword>
<feature type="transmembrane region" description="Helical" evidence="14">
    <location>
        <begin position="7"/>
        <end position="26"/>
    </location>
</feature>
<dbReference type="PRINTS" id="PR00344">
    <property type="entry name" value="BCTRLSENSOR"/>
</dbReference>
<comment type="caution">
    <text evidence="17">The sequence shown here is derived from an EMBL/GenBank/DDBJ whole genome shotgun (WGS) entry which is preliminary data.</text>
</comment>
<proteinExistence type="predicted"/>
<evidence type="ECO:0000256" key="7">
    <source>
        <dbReference type="ARBA" id="ARBA00022692"/>
    </source>
</evidence>
<keyword evidence="18" id="KW-1185">Reference proteome</keyword>
<gene>
    <name evidence="17" type="ORF">H7C19_17520</name>
</gene>
<dbReference type="Pfam" id="PF02518">
    <property type="entry name" value="HATPase_c"/>
    <property type="match status" value="1"/>
</dbReference>
<evidence type="ECO:0000256" key="4">
    <source>
        <dbReference type="ARBA" id="ARBA00022475"/>
    </source>
</evidence>
<dbReference type="PANTHER" id="PTHR45528">
    <property type="entry name" value="SENSOR HISTIDINE KINASE CPXA"/>
    <property type="match status" value="1"/>
</dbReference>
<dbReference type="RefSeq" id="WP_185143958.1">
    <property type="nucleotide sequence ID" value="NZ_JACJVP010000027.1"/>
</dbReference>
<dbReference type="Gene3D" id="6.10.340.10">
    <property type="match status" value="1"/>
</dbReference>
<evidence type="ECO:0000256" key="3">
    <source>
        <dbReference type="ARBA" id="ARBA00012438"/>
    </source>
</evidence>
<evidence type="ECO:0000256" key="5">
    <source>
        <dbReference type="ARBA" id="ARBA00022553"/>
    </source>
</evidence>
<evidence type="ECO:0000256" key="13">
    <source>
        <dbReference type="ARBA" id="ARBA00023136"/>
    </source>
</evidence>
<sequence length="355" mass="39556">MIKGIRFQLIVSLLGVIVLPMLLLPVAGVNVESSRTGLDGERFSGVLYIIFTVSIAFICCAVALTRIITKRILLPLKDLTAAADHIVNGHLDFRIASGKQDEMGRFSAAFEIMRAKLQETMTQQAAYEQARKDLIASISHDLRTPLTSIKGYVEGLQDGIVHDKAKHERYLAVIRDKTEKLDELIEDLFQFSQLETGQLKMHYDTQDCRSLLEAIVQPLEREYRDHTVLLTVDRPFPCGLVRADRVRLTQVFDNLVGNAAKYAGKDAHIAILATISENRLEIEIGDDGAEIADHDLPHLFDRFYRGDKSRSSYLGGTGLGLAICKYIVEEHGGSIGVRVDPGQGNRFYCTLPLTE</sequence>
<name>A0A7X0RRU0_9BACL</name>
<dbReference type="InterPro" id="IPR004358">
    <property type="entry name" value="Sig_transdc_His_kin-like_C"/>
</dbReference>
<evidence type="ECO:0000313" key="18">
    <source>
        <dbReference type="Proteomes" id="UP000547209"/>
    </source>
</evidence>
<evidence type="ECO:0000256" key="12">
    <source>
        <dbReference type="ARBA" id="ARBA00023012"/>
    </source>
</evidence>
<dbReference type="InterPro" id="IPR003660">
    <property type="entry name" value="HAMP_dom"/>
</dbReference>
<reference evidence="17 18" key="1">
    <citation type="submission" date="2020-08" db="EMBL/GenBank/DDBJ databases">
        <title>Cohnella phylogeny.</title>
        <authorList>
            <person name="Dunlap C."/>
        </authorList>
    </citation>
    <scope>NUCLEOTIDE SEQUENCE [LARGE SCALE GENOMIC DNA]</scope>
    <source>
        <strain evidence="17 18">DSM 28246</strain>
    </source>
</reference>
<dbReference type="InterPro" id="IPR036097">
    <property type="entry name" value="HisK_dim/P_sf"/>
</dbReference>
<dbReference type="SUPFAM" id="SSF47384">
    <property type="entry name" value="Homodimeric domain of signal transducing histidine kinase"/>
    <property type="match status" value="1"/>
</dbReference>
<dbReference type="InterPro" id="IPR003594">
    <property type="entry name" value="HATPase_dom"/>
</dbReference>
<evidence type="ECO:0000256" key="11">
    <source>
        <dbReference type="ARBA" id="ARBA00022989"/>
    </source>
</evidence>
<dbReference type="Pfam" id="PF00512">
    <property type="entry name" value="HisKA"/>
    <property type="match status" value="1"/>
</dbReference>
<keyword evidence="9 17" id="KW-0418">Kinase</keyword>
<keyword evidence="13 14" id="KW-0472">Membrane</keyword>
<dbReference type="CDD" id="cd00075">
    <property type="entry name" value="HATPase"/>
    <property type="match status" value="1"/>
</dbReference>
<evidence type="ECO:0000313" key="17">
    <source>
        <dbReference type="EMBL" id="MBB6672482.1"/>
    </source>
</evidence>
<evidence type="ECO:0000256" key="8">
    <source>
        <dbReference type="ARBA" id="ARBA00022741"/>
    </source>
</evidence>
<comment type="subcellular location">
    <subcellularLocation>
        <location evidence="2">Cell membrane</location>
        <topology evidence="2">Multi-pass membrane protein</topology>
    </subcellularLocation>
</comment>
<feature type="domain" description="Histidine kinase" evidence="15">
    <location>
        <begin position="137"/>
        <end position="355"/>
    </location>
</feature>
<dbReference type="InterPro" id="IPR036890">
    <property type="entry name" value="HATPase_C_sf"/>
</dbReference>
<dbReference type="PROSITE" id="PS50885">
    <property type="entry name" value="HAMP"/>
    <property type="match status" value="1"/>
</dbReference>
<dbReference type="AlphaFoldDB" id="A0A7X0RRU0"/>
<dbReference type="InterPro" id="IPR005467">
    <property type="entry name" value="His_kinase_dom"/>
</dbReference>
<dbReference type="FunFam" id="1.10.287.130:FF:000008">
    <property type="entry name" value="Two-component sensor histidine kinase"/>
    <property type="match status" value="1"/>
</dbReference>
<feature type="transmembrane region" description="Helical" evidence="14">
    <location>
        <begin position="46"/>
        <end position="68"/>
    </location>
</feature>
<dbReference type="Gene3D" id="1.10.287.130">
    <property type="match status" value="1"/>
</dbReference>
<dbReference type="EC" id="2.7.13.3" evidence="3"/>
<dbReference type="InterPro" id="IPR003661">
    <property type="entry name" value="HisK_dim/P_dom"/>
</dbReference>
<dbReference type="Pfam" id="PF00672">
    <property type="entry name" value="HAMP"/>
    <property type="match status" value="1"/>
</dbReference>
<evidence type="ECO:0000256" key="10">
    <source>
        <dbReference type="ARBA" id="ARBA00022840"/>
    </source>
</evidence>
<dbReference type="GO" id="GO:0005886">
    <property type="term" value="C:plasma membrane"/>
    <property type="evidence" value="ECO:0007669"/>
    <property type="project" value="UniProtKB-SubCell"/>
</dbReference>
<keyword evidence="12" id="KW-0902">Two-component regulatory system</keyword>
<evidence type="ECO:0000256" key="1">
    <source>
        <dbReference type="ARBA" id="ARBA00000085"/>
    </source>
</evidence>
<dbReference type="Proteomes" id="UP000547209">
    <property type="component" value="Unassembled WGS sequence"/>
</dbReference>
<evidence type="ECO:0000259" key="16">
    <source>
        <dbReference type="PROSITE" id="PS50885"/>
    </source>
</evidence>
<dbReference type="GO" id="GO:0005524">
    <property type="term" value="F:ATP binding"/>
    <property type="evidence" value="ECO:0007669"/>
    <property type="project" value="UniProtKB-KW"/>
</dbReference>
<dbReference type="SMART" id="SM00388">
    <property type="entry name" value="HisKA"/>
    <property type="match status" value="1"/>
</dbReference>